<dbReference type="KEGG" id="nyu:D7D52_18930"/>
<reference evidence="2 3" key="1">
    <citation type="submission" date="2018-09" db="EMBL/GenBank/DDBJ databases">
        <title>Nocardia yunnanensis sp. nov., an actinomycete isolated from a soil sample.</title>
        <authorList>
            <person name="Zhang J."/>
        </authorList>
    </citation>
    <scope>NUCLEOTIDE SEQUENCE [LARGE SCALE GENOMIC DNA]</scope>
    <source>
        <strain evidence="2 3">CFHS0054</strain>
    </source>
</reference>
<sequence>MTPAARVVAAGSAVAALGALTALANRLTVRRLRPPDAPVTEPVTVLIPARDEADRLPELIADLRAQQGLSDLGVLVLDDGSTDDTAVAALAAIGDDDRFFLSRTESEPAPGWTGKTAACARLAALASGEDVLIFLDADVRLAPHALAAAVRELRRANAALVCAWPTQLAVSPAEHLVQPLLGWSWASTLPVALANRLRRPSMAVACGQFLVFDAAAYRALGGHAAVAGAVTEDLAIARALRRDGHRTALVAAGGQARTRMYRGTSELAEGYTRWLWSAYGGRAGSLAVGSLAALAFWVPPVAAICGRGRVRRLGLAGYGAAVTGRLLARSTETGAAPTGAEVVAALAHPLSVAAYLGLSLRSHRAHRRGRLRWKGRAVTTPSSSRP</sequence>
<dbReference type="Proteomes" id="UP000267164">
    <property type="component" value="Chromosome"/>
</dbReference>
<feature type="domain" description="Glycosyltransferase 2-like" evidence="1">
    <location>
        <begin position="44"/>
        <end position="218"/>
    </location>
</feature>
<evidence type="ECO:0000259" key="1">
    <source>
        <dbReference type="Pfam" id="PF00535"/>
    </source>
</evidence>
<accession>A0A386ZCL0</accession>
<proteinExistence type="predicted"/>
<dbReference type="SUPFAM" id="SSF53448">
    <property type="entry name" value="Nucleotide-diphospho-sugar transferases"/>
    <property type="match status" value="1"/>
</dbReference>
<dbReference type="EMBL" id="CP032568">
    <property type="protein sequence ID" value="AYF75582.1"/>
    <property type="molecule type" value="Genomic_DNA"/>
</dbReference>
<dbReference type="AlphaFoldDB" id="A0A386ZCL0"/>
<protein>
    <submittedName>
        <fullName evidence="2">Glycosyltransferase</fullName>
    </submittedName>
</protein>
<dbReference type="OrthoDB" id="9806525at2"/>
<dbReference type="Gene3D" id="3.90.550.10">
    <property type="entry name" value="Spore Coat Polysaccharide Biosynthesis Protein SpsA, Chain A"/>
    <property type="match status" value="1"/>
</dbReference>
<keyword evidence="2" id="KW-0808">Transferase</keyword>
<keyword evidence="3" id="KW-1185">Reference proteome</keyword>
<gene>
    <name evidence="2" type="ORF">D7D52_18930</name>
</gene>
<dbReference type="CDD" id="cd00761">
    <property type="entry name" value="Glyco_tranf_GTA_type"/>
    <property type="match status" value="1"/>
</dbReference>
<dbReference type="RefSeq" id="WP_120738231.1">
    <property type="nucleotide sequence ID" value="NZ_CP032568.1"/>
</dbReference>
<evidence type="ECO:0000313" key="2">
    <source>
        <dbReference type="EMBL" id="AYF75582.1"/>
    </source>
</evidence>
<name>A0A386ZCL0_9NOCA</name>
<dbReference type="PANTHER" id="PTHR43646:SF3">
    <property type="entry name" value="SLR1566 PROTEIN"/>
    <property type="match status" value="1"/>
</dbReference>
<dbReference type="Pfam" id="PF00535">
    <property type="entry name" value="Glycos_transf_2"/>
    <property type="match status" value="1"/>
</dbReference>
<evidence type="ECO:0000313" key="3">
    <source>
        <dbReference type="Proteomes" id="UP000267164"/>
    </source>
</evidence>
<dbReference type="InterPro" id="IPR029044">
    <property type="entry name" value="Nucleotide-diphossugar_trans"/>
</dbReference>
<organism evidence="2 3">
    <name type="scientific">Nocardia yunnanensis</name>
    <dbReference type="NCBI Taxonomy" id="2382165"/>
    <lineage>
        <taxon>Bacteria</taxon>
        <taxon>Bacillati</taxon>
        <taxon>Actinomycetota</taxon>
        <taxon>Actinomycetes</taxon>
        <taxon>Mycobacteriales</taxon>
        <taxon>Nocardiaceae</taxon>
        <taxon>Nocardia</taxon>
    </lineage>
</organism>
<dbReference type="GO" id="GO:0016740">
    <property type="term" value="F:transferase activity"/>
    <property type="evidence" value="ECO:0007669"/>
    <property type="project" value="UniProtKB-KW"/>
</dbReference>
<dbReference type="PANTHER" id="PTHR43646">
    <property type="entry name" value="GLYCOSYLTRANSFERASE"/>
    <property type="match status" value="1"/>
</dbReference>
<dbReference type="InterPro" id="IPR001173">
    <property type="entry name" value="Glyco_trans_2-like"/>
</dbReference>